<sequence length="183" mass="21167">MNGICHSPREVLIRELCTSHPWLDKTEPKNNVIFLGFQNQILTAFDFGDISSMCHDLCQNMLARSNRIQTGYSLRRRRFFRNFSDTSRSCASCKSLNLLISRSSLQMSFAKYQMLLCLMTSEASLVFPLPLPPCAQARIPRIHRDRNAPPKTYVARNHSWSAAARHQYRASIPNDRFHHQRRG</sequence>
<evidence type="ECO:0000313" key="1">
    <source>
        <dbReference type="EMBL" id="VFK09066.1"/>
    </source>
</evidence>
<gene>
    <name evidence="1" type="ORF">BECKLPF1236B_GA0070989_10053</name>
</gene>
<name>A0A450VWJ0_9GAMM</name>
<dbReference type="EMBL" id="CAADFK010000005">
    <property type="protein sequence ID" value="VFK09066.1"/>
    <property type="molecule type" value="Genomic_DNA"/>
</dbReference>
<reference evidence="1" key="1">
    <citation type="submission" date="2019-02" db="EMBL/GenBank/DDBJ databases">
        <authorList>
            <person name="Gruber-Vodicka R. H."/>
            <person name="Seah K. B. B."/>
        </authorList>
    </citation>
    <scope>NUCLEOTIDE SEQUENCE</scope>
    <source>
        <strain evidence="1">BECK_S313</strain>
    </source>
</reference>
<proteinExistence type="predicted"/>
<protein>
    <submittedName>
        <fullName evidence="1">Uncharacterized protein</fullName>
    </submittedName>
</protein>
<accession>A0A450VWJ0</accession>
<organism evidence="1">
    <name type="scientific">Candidatus Kentrum sp. LPFa</name>
    <dbReference type="NCBI Taxonomy" id="2126335"/>
    <lineage>
        <taxon>Bacteria</taxon>
        <taxon>Pseudomonadati</taxon>
        <taxon>Pseudomonadota</taxon>
        <taxon>Gammaproteobacteria</taxon>
        <taxon>Candidatus Kentrum</taxon>
    </lineage>
</organism>
<dbReference type="AlphaFoldDB" id="A0A450VWJ0"/>